<dbReference type="SMART" id="SM00342">
    <property type="entry name" value="HTH_ARAC"/>
    <property type="match status" value="1"/>
</dbReference>
<sequence>MSYVSKEIYLSIVNCSEKLGICLDKLPESEQYSESEIIQLYQKLIVETDENIGIYLGRVFEFSDIGVFGELVSRSLTIQKMMKLMSLFQGHLCKELIIKSKVIGNFTEVVIKLNRNSFKEISRQVHDVHIFAFLNYINQTFSETISPEKIIFSYEKPKNIEIYESLKMDYEFGAEESKLIFKNEDFTFKNPLYSEGEYRLMKKRLISYFIPNIKYIEELRTYISTNLGKNKISLREFSNRNSVSLRRIERELEKKGISFGDLTIDCRIEKLKYLINSPLDFSDIALELGLYDQSSLNNFTMKYLNKTPLEMR</sequence>
<evidence type="ECO:0000313" key="3">
    <source>
        <dbReference type="EMBL" id="OUR93549.1"/>
    </source>
</evidence>
<comment type="caution">
    <text evidence="3">The sequence shown here is derived from an EMBL/GenBank/DDBJ whole genome shotgun (WGS) entry which is preliminary data.</text>
</comment>
<dbReference type="Pfam" id="PF12625">
    <property type="entry name" value="Arabinose_bd"/>
    <property type="match status" value="1"/>
</dbReference>
<dbReference type="GO" id="GO:0003700">
    <property type="term" value="F:DNA-binding transcription factor activity"/>
    <property type="evidence" value="ECO:0007669"/>
    <property type="project" value="InterPro"/>
</dbReference>
<name>A0A1Y5F674_9BACT</name>
<evidence type="ECO:0000259" key="2">
    <source>
        <dbReference type="PROSITE" id="PS01124"/>
    </source>
</evidence>
<gene>
    <name evidence="3" type="ORF">A9Q84_18955</name>
</gene>
<evidence type="ECO:0000256" key="1">
    <source>
        <dbReference type="ARBA" id="ARBA00023125"/>
    </source>
</evidence>
<dbReference type="Proteomes" id="UP000196531">
    <property type="component" value="Unassembled WGS sequence"/>
</dbReference>
<organism evidence="3 4">
    <name type="scientific">Halobacteriovorax marinus</name>
    <dbReference type="NCBI Taxonomy" id="97084"/>
    <lineage>
        <taxon>Bacteria</taxon>
        <taxon>Pseudomonadati</taxon>
        <taxon>Bdellovibrionota</taxon>
        <taxon>Bacteriovoracia</taxon>
        <taxon>Bacteriovoracales</taxon>
        <taxon>Halobacteriovoraceae</taxon>
        <taxon>Halobacteriovorax</taxon>
    </lineage>
</organism>
<dbReference type="EMBL" id="MAAO01000015">
    <property type="protein sequence ID" value="OUR93549.1"/>
    <property type="molecule type" value="Genomic_DNA"/>
</dbReference>
<dbReference type="InterPro" id="IPR032687">
    <property type="entry name" value="AraC-type_N"/>
</dbReference>
<dbReference type="PROSITE" id="PS01124">
    <property type="entry name" value="HTH_ARAC_FAMILY_2"/>
    <property type="match status" value="1"/>
</dbReference>
<dbReference type="AlphaFoldDB" id="A0A1Y5F674"/>
<dbReference type="GO" id="GO:0000976">
    <property type="term" value="F:transcription cis-regulatory region binding"/>
    <property type="evidence" value="ECO:0007669"/>
    <property type="project" value="TreeGrafter"/>
</dbReference>
<dbReference type="GO" id="GO:0005829">
    <property type="term" value="C:cytosol"/>
    <property type="evidence" value="ECO:0007669"/>
    <property type="project" value="TreeGrafter"/>
</dbReference>
<proteinExistence type="predicted"/>
<reference evidence="4" key="1">
    <citation type="journal article" date="2017" name="Proc. Natl. Acad. Sci. U.S.A.">
        <title>Simulation of Deepwater Horizon oil plume reveals substrate specialization within a complex community of hydrocarbon-degraders.</title>
        <authorList>
            <person name="Hu P."/>
            <person name="Dubinsky E.A."/>
            <person name="Probst A.J."/>
            <person name="Wang J."/>
            <person name="Sieber C.M.K."/>
            <person name="Tom L.M."/>
            <person name="Gardinali P."/>
            <person name="Banfield J.F."/>
            <person name="Atlas R.M."/>
            <person name="Andersen G.L."/>
        </authorList>
    </citation>
    <scope>NUCLEOTIDE SEQUENCE [LARGE SCALE GENOMIC DNA]</scope>
</reference>
<keyword evidence="1" id="KW-0238">DNA-binding</keyword>
<dbReference type="PANTHER" id="PTHR47894:SF4">
    <property type="entry name" value="HTH-TYPE TRANSCRIPTIONAL REGULATOR GADX"/>
    <property type="match status" value="1"/>
</dbReference>
<evidence type="ECO:0000313" key="4">
    <source>
        <dbReference type="Proteomes" id="UP000196531"/>
    </source>
</evidence>
<accession>A0A1Y5F674</accession>
<dbReference type="PANTHER" id="PTHR47894">
    <property type="entry name" value="HTH-TYPE TRANSCRIPTIONAL REGULATOR GADX"/>
    <property type="match status" value="1"/>
</dbReference>
<protein>
    <recommendedName>
        <fullName evidence="2">HTH araC/xylS-type domain-containing protein</fullName>
    </recommendedName>
</protein>
<dbReference type="Gene3D" id="1.10.10.60">
    <property type="entry name" value="Homeodomain-like"/>
    <property type="match status" value="1"/>
</dbReference>
<dbReference type="InterPro" id="IPR018060">
    <property type="entry name" value="HTH_AraC"/>
</dbReference>
<feature type="domain" description="HTH araC/xylS-type" evidence="2">
    <location>
        <begin position="217"/>
        <end position="312"/>
    </location>
</feature>